<dbReference type="InterPro" id="IPR009599">
    <property type="entry name" value="DUF1207"/>
</dbReference>
<evidence type="ECO:0008006" key="3">
    <source>
        <dbReference type="Google" id="ProtNLM"/>
    </source>
</evidence>
<dbReference type="RefSeq" id="WP_238397575.1">
    <property type="nucleotide sequence ID" value="NZ_CP036274.1"/>
</dbReference>
<gene>
    <name evidence="1" type="ORF">ETAA8_55550</name>
</gene>
<proteinExistence type="predicted"/>
<protein>
    <recommendedName>
        <fullName evidence="3">DUF1207 domain-containing protein</fullName>
    </recommendedName>
</protein>
<dbReference type="AlphaFoldDB" id="A0A517YJM0"/>
<reference evidence="1 2" key="1">
    <citation type="submission" date="2019-02" db="EMBL/GenBank/DDBJ databases">
        <title>Deep-cultivation of Planctomycetes and their phenomic and genomic characterization uncovers novel biology.</title>
        <authorList>
            <person name="Wiegand S."/>
            <person name="Jogler M."/>
            <person name="Boedeker C."/>
            <person name="Pinto D."/>
            <person name="Vollmers J."/>
            <person name="Rivas-Marin E."/>
            <person name="Kohn T."/>
            <person name="Peeters S.H."/>
            <person name="Heuer A."/>
            <person name="Rast P."/>
            <person name="Oberbeckmann S."/>
            <person name="Bunk B."/>
            <person name="Jeske O."/>
            <person name="Meyerdierks A."/>
            <person name="Storesund J.E."/>
            <person name="Kallscheuer N."/>
            <person name="Luecker S."/>
            <person name="Lage O.M."/>
            <person name="Pohl T."/>
            <person name="Merkel B.J."/>
            <person name="Hornburger P."/>
            <person name="Mueller R.-W."/>
            <person name="Bruemmer F."/>
            <person name="Labrenz M."/>
            <person name="Spormann A.M."/>
            <person name="Op den Camp H."/>
            <person name="Overmann J."/>
            <person name="Amann R."/>
            <person name="Jetten M.S.M."/>
            <person name="Mascher T."/>
            <person name="Medema M.H."/>
            <person name="Devos D.P."/>
            <person name="Kaster A.-K."/>
            <person name="Ovreas L."/>
            <person name="Rohde M."/>
            <person name="Galperin M.Y."/>
            <person name="Jogler C."/>
        </authorList>
    </citation>
    <scope>NUCLEOTIDE SEQUENCE [LARGE SCALE GENOMIC DNA]</scope>
    <source>
        <strain evidence="1 2">ETA_A8</strain>
    </source>
</reference>
<dbReference type="EMBL" id="CP036274">
    <property type="protein sequence ID" value="QDU30415.1"/>
    <property type="molecule type" value="Genomic_DNA"/>
</dbReference>
<name>A0A517YJM0_9BACT</name>
<dbReference type="Proteomes" id="UP000315017">
    <property type="component" value="Chromosome"/>
</dbReference>
<dbReference type="KEGG" id="aagg:ETAA8_55550"/>
<organism evidence="1 2">
    <name type="scientific">Anatilimnocola aggregata</name>
    <dbReference type="NCBI Taxonomy" id="2528021"/>
    <lineage>
        <taxon>Bacteria</taxon>
        <taxon>Pseudomonadati</taxon>
        <taxon>Planctomycetota</taxon>
        <taxon>Planctomycetia</taxon>
        <taxon>Pirellulales</taxon>
        <taxon>Pirellulaceae</taxon>
        <taxon>Anatilimnocola</taxon>
    </lineage>
</organism>
<evidence type="ECO:0000313" key="2">
    <source>
        <dbReference type="Proteomes" id="UP000315017"/>
    </source>
</evidence>
<sequence length="357" mass="40397">MLLPLSKSRPNSDRLQLAPCGLVLSLLLLATVPAVGQDGSIVNQSLLFSNASLLQPPMGTNQFGPDELPLTTVTEQPPVTESPTQQYFDMDQYLDSHPHISAPCEPWSWHLLPDGLIYKSYLAGAKESRLSAHIIHETDHYALWDATLGGRVGIWRYGNSSRINPEGFQVDVEGSAQVRLDIQNNVDVQAVDFRGGMPLTYGIGQHRFKFAYYHLSSHLGDEFLIENPTYPRLNFARDVFVLGHSFYWTEKLRLYSEVGWAFYTDVSEPWEFQFGIDWAPTRPTGWAGEPFFAINGHLREELNFGGNLTVQTGWAWVGDENSHLLRAGLHYFNGGSSQFSFYQEHEQQLGFGLWYDY</sequence>
<dbReference type="Pfam" id="PF06727">
    <property type="entry name" value="DUF1207"/>
    <property type="match status" value="1"/>
</dbReference>
<accession>A0A517YJM0</accession>
<evidence type="ECO:0000313" key="1">
    <source>
        <dbReference type="EMBL" id="QDU30415.1"/>
    </source>
</evidence>
<keyword evidence="2" id="KW-1185">Reference proteome</keyword>